<protein>
    <recommendedName>
        <fullName evidence="3">T-complex protein 1 subunit theta</fullName>
    </recommendedName>
    <alternativeName>
        <fullName evidence="8">CCT-theta</fullName>
    </alternativeName>
</protein>
<comment type="similarity">
    <text evidence="2 9">Belongs to the TCP-1 chaperonin family.</text>
</comment>
<gene>
    <name evidence="11" type="ORF">NDU88_000556</name>
</gene>
<keyword evidence="4" id="KW-0963">Cytoplasm</keyword>
<evidence type="ECO:0000313" key="11">
    <source>
        <dbReference type="EMBL" id="KAJ1080337.1"/>
    </source>
</evidence>
<dbReference type="GO" id="GO:0016887">
    <property type="term" value="F:ATP hydrolysis activity"/>
    <property type="evidence" value="ECO:0007669"/>
    <property type="project" value="InterPro"/>
</dbReference>
<dbReference type="GO" id="GO:0005524">
    <property type="term" value="F:ATP binding"/>
    <property type="evidence" value="ECO:0007669"/>
    <property type="project" value="UniProtKB-KW"/>
</dbReference>
<evidence type="ECO:0000256" key="8">
    <source>
        <dbReference type="ARBA" id="ARBA00029602"/>
    </source>
</evidence>
<dbReference type="GO" id="GO:0051082">
    <property type="term" value="F:unfolded protein binding"/>
    <property type="evidence" value="ECO:0007669"/>
    <property type="project" value="InterPro"/>
</dbReference>
<dbReference type="PROSITE" id="PS00995">
    <property type="entry name" value="TCP1_3"/>
    <property type="match status" value="1"/>
</dbReference>
<organism evidence="11 12">
    <name type="scientific">Pleurodeles waltl</name>
    <name type="common">Iberian ribbed newt</name>
    <dbReference type="NCBI Taxonomy" id="8319"/>
    <lineage>
        <taxon>Eukaryota</taxon>
        <taxon>Metazoa</taxon>
        <taxon>Chordata</taxon>
        <taxon>Craniata</taxon>
        <taxon>Vertebrata</taxon>
        <taxon>Euteleostomi</taxon>
        <taxon>Amphibia</taxon>
        <taxon>Batrachia</taxon>
        <taxon>Caudata</taxon>
        <taxon>Salamandroidea</taxon>
        <taxon>Salamandridae</taxon>
        <taxon>Pleurodelinae</taxon>
        <taxon>Pleurodeles</taxon>
    </lineage>
</organism>
<dbReference type="InterPro" id="IPR012721">
    <property type="entry name" value="Chap_CCT_theta"/>
</dbReference>
<dbReference type="Pfam" id="PF00118">
    <property type="entry name" value="Cpn60_TCP1"/>
    <property type="match status" value="1"/>
</dbReference>
<evidence type="ECO:0000256" key="5">
    <source>
        <dbReference type="ARBA" id="ARBA00022741"/>
    </source>
</evidence>
<sequence length="576" mass="61774">MTSPSSEVTVGGPETSGAAGPGTDEIMAAHVPIAPGHLQMLRRGTKYFTGLDETLFNNITACKALVRCLRSCYGPRGSNKLVVNHLGKVFLTSDAATILKELEIENPAARLLRTASESQEQEVGDGTNFVVLLAGSLLENAEGLLRLGLPVSDVITGYEMASKKVLKILKNLCCSSVENIRDVAQTARGLQTVIGSKLTGYEEFLAKLVAESCISVLTPEGQFNADNVRVCKIIGASILHSSLLEGMVFKRKAEGCVTSVMDAKVAIYSCGFGMMNTETAGTVLLESAADLMNFGNCQENLMETRVLSILKTGVNVVVVAGKVEDLALYYADRYKLMVVRMTSRYDMRHLAKATGATILMTLVPPLIEDIGHCDQVYLDEIGDTQVVIFKKQKNCSSVTTIILRGSTEELLSNVEQGVTNAVKVYQVLTMNATLVPGAGATEIELCVKLRFLGVTHPGTEHYGILEFAHALESLPRALAENAGLNVNEAMARLKAVHQLQAPNVGFNLVGDGPDTVDAAKAGILDSFLVKHWGIKLATNVAVTLLGISHIVMAKKSGGPKPRGENPNWDLEPDMID</sequence>
<dbReference type="SUPFAM" id="SSF54849">
    <property type="entry name" value="GroEL-intermediate domain like"/>
    <property type="match status" value="1"/>
</dbReference>
<dbReference type="InterPro" id="IPR002423">
    <property type="entry name" value="Cpn60/GroEL/TCP-1"/>
</dbReference>
<reference evidence="11" key="1">
    <citation type="journal article" date="2022" name="bioRxiv">
        <title>Sequencing and chromosome-scale assembly of the giantPleurodeles waltlgenome.</title>
        <authorList>
            <person name="Brown T."/>
            <person name="Elewa A."/>
            <person name="Iarovenko S."/>
            <person name="Subramanian E."/>
            <person name="Araus A.J."/>
            <person name="Petzold A."/>
            <person name="Susuki M."/>
            <person name="Suzuki K.-i.T."/>
            <person name="Hayashi T."/>
            <person name="Toyoda A."/>
            <person name="Oliveira C."/>
            <person name="Osipova E."/>
            <person name="Leigh N.D."/>
            <person name="Simon A."/>
            <person name="Yun M.H."/>
        </authorList>
    </citation>
    <scope>NUCLEOTIDE SEQUENCE</scope>
    <source>
        <strain evidence="11">20211129_DDA</strain>
        <tissue evidence="11">Liver</tissue>
    </source>
</reference>
<dbReference type="FunFam" id="3.50.7.10:FF:000008">
    <property type="entry name" value="T-complex protein 1 subunit theta"/>
    <property type="match status" value="1"/>
</dbReference>
<dbReference type="Proteomes" id="UP001066276">
    <property type="component" value="Chromosome 12"/>
</dbReference>
<evidence type="ECO:0000256" key="2">
    <source>
        <dbReference type="ARBA" id="ARBA00008020"/>
    </source>
</evidence>
<dbReference type="InterPro" id="IPR027413">
    <property type="entry name" value="GROEL-like_equatorial_sf"/>
</dbReference>
<dbReference type="EMBL" id="JANPWB010000016">
    <property type="protein sequence ID" value="KAJ1080337.1"/>
    <property type="molecule type" value="Genomic_DNA"/>
</dbReference>
<keyword evidence="7 9" id="KW-0143">Chaperone</keyword>
<evidence type="ECO:0000256" key="3">
    <source>
        <dbReference type="ARBA" id="ARBA00016981"/>
    </source>
</evidence>
<proteinExistence type="inferred from homology"/>
<keyword evidence="6 9" id="KW-0067">ATP-binding</keyword>
<dbReference type="Gene3D" id="3.30.260.10">
    <property type="entry name" value="TCP-1-like chaperonin intermediate domain"/>
    <property type="match status" value="1"/>
</dbReference>
<dbReference type="Gene3D" id="3.50.7.10">
    <property type="entry name" value="GroEL"/>
    <property type="match status" value="1"/>
</dbReference>
<dbReference type="GO" id="GO:0140662">
    <property type="term" value="F:ATP-dependent protein folding chaperone"/>
    <property type="evidence" value="ECO:0007669"/>
    <property type="project" value="InterPro"/>
</dbReference>
<evidence type="ECO:0000256" key="1">
    <source>
        <dbReference type="ARBA" id="ARBA00004496"/>
    </source>
</evidence>
<accession>A0AAV7KN18</accession>
<keyword evidence="12" id="KW-1185">Reference proteome</keyword>
<keyword evidence="5 9" id="KW-0547">Nucleotide-binding</keyword>
<dbReference type="NCBIfam" id="TIGR02346">
    <property type="entry name" value="chap_CCT_theta"/>
    <property type="match status" value="1"/>
</dbReference>
<dbReference type="InterPro" id="IPR002194">
    <property type="entry name" value="Chaperonin_TCP-1_CS"/>
</dbReference>
<dbReference type="PRINTS" id="PR00304">
    <property type="entry name" value="TCOMPLEXTCP1"/>
</dbReference>
<evidence type="ECO:0000256" key="6">
    <source>
        <dbReference type="ARBA" id="ARBA00022840"/>
    </source>
</evidence>
<evidence type="ECO:0000256" key="9">
    <source>
        <dbReference type="RuleBase" id="RU004187"/>
    </source>
</evidence>
<evidence type="ECO:0000313" key="12">
    <source>
        <dbReference type="Proteomes" id="UP001066276"/>
    </source>
</evidence>
<feature type="region of interest" description="Disordered" evidence="10">
    <location>
        <begin position="555"/>
        <end position="576"/>
    </location>
</feature>
<dbReference type="AlphaFoldDB" id="A0AAV7KN18"/>
<dbReference type="GO" id="GO:0005737">
    <property type="term" value="C:cytoplasm"/>
    <property type="evidence" value="ECO:0007669"/>
    <property type="project" value="UniProtKB-SubCell"/>
</dbReference>
<comment type="caution">
    <text evidence="11">The sequence shown here is derived from an EMBL/GenBank/DDBJ whole genome shotgun (WGS) entry which is preliminary data.</text>
</comment>
<evidence type="ECO:0000256" key="10">
    <source>
        <dbReference type="SAM" id="MobiDB-lite"/>
    </source>
</evidence>
<dbReference type="SUPFAM" id="SSF52029">
    <property type="entry name" value="GroEL apical domain-like"/>
    <property type="match status" value="1"/>
</dbReference>
<evidence type="ECO:0000256" key="7">
    <source>
        <dbReference type="ARBA" id="ARBA00023186"/>
    </source>
</evidence>
<dbReference type="SUPFAM" id="SSF48592">
    <property type="entry name" value="GroEL equatorial domain-like"/>
    <property type="match status" value="1"/>
</dbReference>
<dbReference type="PROSITE" id="PS00750">
    <property type="entry name" value="TCP1_1"/>
    <property type="match status" value="1"/>
</dbReference>
<evidence type="ECO:0000256" key="4">
    <source>
        <dbReference type="ARBA" id="ARBA00022490"/>
    </source>
</evidence>
<name>A0AAV7KN18_PLEWA</name>
<comment type="subcellular location">
    <subcellularLocation>
        <location evidence="1">Cytoplasm</location>
    </subcellularLocation>
</comment>
<feature type="region of interest" description="Disordered" evidence="10">
    <location>
        <begin position="1"/>
        <end position="23"/>
    </location>
</feature>
<dbReference type="Gene3D" id="1.10.560.10">
    <property type="entry name" value="GroEL-like equatorial domain"/>
    <property type="match status" value="1"/>
</dbReference>
<dbReference type="InterPro" id="IPR027409">
    <property type="entry name" value="GroEL-like_apical_dom_sf"/>
</dbReference>
<dbReference type="InterPro" id="IPR027410">
    <property type="entry name" value="TCP-1-like_intermed_sf"/>
</dbReference>
<dbReference type="InterPro" id="IPR017998">
    <property type="entry name" value="Chaperone_TCP-1"/>
</dbReference>
<dbReference type="CDD" id="cd03341">
    <property type="entry name" value="TCP1_theta"/>
    <property type="match status" value="1"/>
</dbReference>
<dbReference type="PANTHER" id="PTHR11353">
    <property type="entry name" value="CHAPERONIN"/>
    <property type="match status" value="1"/>
</dbReference>